<evidence type="ECO:0000313" key="1">
    <source>
        <dbReference type="EMBL" id="GAA3885983.1"/>
    </source>
</evidence>
<dbReference type="Proteomes" id="UP001499994">
    <property type="component" value="Unassembled WGS sequence"/>
</dbReference>
<organism evidence="1 2">
    <name type="scientific">Gibbsiella dentisursi</name>
    <dbReference type="NCBI Taxonomy" id="796890"/>
    <lineage>
        <taxon>Bacteria</taxon>
        <taxon>Pseudomonadati</taxon>
        <taxon>Pseudomonadota</taxon>
        <taxon>Gammaproteobacteria</taxon>
        <taxon>Enterobacterales</taxon>
        <taxon>Yersiniaceae</taxon>
        <taxon>Gibbsiella</taxon>
    </lineage>
</organism>
<reference evidence="2" key="1">
    <citation type="journal article" date="2019" name="Int. J. Syst. Evol. Microbiol.">
        <title>The Global Catalogue of Microorganisms (GCM) 10K type strain sequencing project: providing services to taxonomists for standard genome sequencing and annotation.</title>
        <authorList>
            <consortium name="The Broad Institute Genomics Platform"/>
            <consortium name="The Broad Institute Genome Sequencing Center for Infectious Disease"/>
            <person name="Wu L."/>
            <person name="Ma J."/>
        </authorList>
    </citation>
    <scope>NUCLEOTIDE SEQUENCE [LARGE SCALE GENOMIC DNA]</scope>
    <source>
        <strain evidence="2">JCM 17201</strain>
    </source>
</reference>
<protein>
    <recommendedName>
        <fullName evidence="3">MchC protein</fullName>
    </recommendedName>
</protein>
<evidence type="ECO:0008006" key="3">
    <source>
        <dbReference type="Google" id="ProtNLM"/>
    </source>
</evidence>
<dbReference type="EMBL" id="BAABDG010000002">
    <property type="protein sequence ID" value="GAA3885983.1"/>
    <property type="molecule type" value="Genomic_DNA"/>
</dbReference>
<dbReference type="RefSeq" id="WP_346079474.1">
    <property type="nucleotide sequence ID" value="NZ_BAABDG010000002.1"/>
</dbReference>
<accession>A0ABP7KV16</accession>
<evidence type="ECO:0000313" key="2">
    <source>
        <dbReference type="Proteomes" id="UP001499994"/>
    </source>
</evidence>
<name>A0ABP7KV16_9GAMM</name>
<gene>
    <name evidence="1" type="ORF">GCM10022405_09280</name>
</gene>
<comment type="caution">
    <text evidence="1">The sequence shown here is derived from an EMBL/GenBank/DDBJ whole genome shotgun (WGS) entry which is preliminary data.</text>
</comment>
<keyword evidence="2" id="KW-1185">Reference proteome</keyword>
<proteinExistence type="predicted"/>
<sequence length="505" mass="56996">MINPPLFLEKLTANLVPFFARKVDSEIIWCASNVIDSEELQENCSYLIDPGSNSPSRIFHAERYGGSGLQRNGGGARCGLFGQYQIKGIGANPLVGDGTDWSHGSGALGVSEAIYETVWSEILDELLPYGAVKVQAVLLTNSYLSISSKNSKQSSRRALLVREPVVRPAHFERAPYFRPQMAFAGQLMHDARRVRAVISQLPACLPTPQAGFSPEAYADSRIYCIEGLSELAQRLAWQMAFCRTRFLKVTTSPSNISIDGKLLDFNGLGCLFPSNYCYDFSYQLRLKEMMKEPAILRRGLSNLCLYLGKYLFDPTFTQIACQQINQSFEQAFQSACYHGYLSLLGITIDSVSRASVPDVFINLVESFLQLLENRRYELFHSLQDGRNLSALERLVKQLYRETTDEKFQNDSYFRQLQLCLKAARPLLNQNSTELERIALARLQPRASLCKLQMFKEINHLIDLYSNDLPSLQQAVSAMVIKKQTFAREALGSHVHRNKNYDATRQ</sequence>